<comment type="caution">
    <text evidence="6">The sequence shown here is derived from an EMBL/GenBank/DDBJ whole genome shotgun (WGS) entry which is preliminary data.</text>
</comment>
<dbReference type="InterPro" id="IPR023192">
    <property type="entry name" value="TGS-like_dom_sf"/>
</dbReference>
<protein>
    <recommendedName>
        <fullName evidence="4">Obg-like ATPase 1</fullName>
    </recommendedName>
</protein>
<name>A0ABR2MHT2_9ASPA</name>
<evidence type="ECO:0000313" key="6">
    <source>
        <dbReference type="EMBL" id="KAK8963585.1"/>
    </source>
</evidence>
<keyword evidence="3 4" id="KW-0067">ATP-binding</keyword>
<dbReference type="PANTHER" id="PTHR23305:SF18">
    <property type="entry name" value="OBG-TYPE G DOMAIN-CONTAINING PROTEIN"/>
    <property type="match status" value="1"/>
</dbReference>
<evidence type="ECO:0000313" key="7">
    <source>
        <dbReference type="Proteomes" id="UP001412067"/>
    </source>
</evidence>
<dbReference type="InterPro" id="IPR004396">
    <property type="entry name" value="ATPase_YchF/OLA1"/>
</dbReference>
<dbReference type="PROSITE" id="PS51710">
    <property type="entry name" value="G_OBG"/>
    <property type="match status" value="1"/>
</dbReference>
<dbReference type="PRINTS" id="PR00326">
    <property type="entry name" value="GTP1OBG"/>
</dbReference>
<dbReference type="InterPro" id="IPR006073">
    <property type="entry name" value="GTP-bd"/>
</dbReference>
<dbReference type="CDD" id="cd04867">
    <property type="entry name" value="TGS_YchF_OLA1"/>
    <property type="match status" value="1"/>
</dbReference>
<keyword evidence="4" id="KW-0963">Cytoplasm</keyword>
<comment type="subunit">
    <text evidence="4">Monomer.</text>
</comment>
<dbReference type="InterPro" id="IPR031167">
    <property type="entry name" value="G_OBG"/>
</dbReference>
<evidence type="ECO:0000256" key="3">
    <source>
        <dbReference type="ARBA" id="ARBA00022840"/>
    </source>
</evidence>
<dbReference type="Proteomes" id="UP001412067">
    <property type="component" value="Unassembled WGS sequence"/>
</dbReference>
<dbReference type="CDD" id="cd01900">
    <property type="entry name" value="YchF"/>
    <property type="match status" value="1"/>
</dbReference>
<evidence type="ECO:0000256" key="4">
    <source>
        <dbReference type="HAMAP-Rule" id="MF_03167"/>
    </source>
</evidence>
<evidence type="ECO:0000259" key="5">
    <source>
        <dbReference type="PROSITE" id="PS51710"/>
    </source>
</evidence>
<accession>A0ABR2MHT2</accession>
<dbReference type="PANTHER" id="PTHR23305">
    <property type="entry name" value="OBG GTPASE FAMILY"/>
    <property type="match status" value="1"/>
</dbReference>
<dbReference type="SUPFAM" id="SSF81271">
    <property type="entry name" value="TGS-like"/>
    <property type="match status" value="1"/>
</dbReference>
<dbReference type="Pfam" id="PF01926">
    <property type="entry name" value="MMR_HSR1"/>
    <property type="match status" value="1"/>
</dbReference>
<dbReference type="Pfam" id="PF06071">
    <property type="entry name" value="YchF-GTPase_C"/>
    <property type="match status" value="1"/>
</dbReference>
<dbReference type="Gene3D" id="3.40.50.300">
    <property type="entry name" value="P-loop containing nucleotide triphosphate hydrolases"/>
    <property type="match status" value="1"/>
</dbReference>
<dbReference type="HAMAP" id="MF_00944">
    <property type="entry name" value="YchF_OLA1_ATPase"/>
    <property type="match status" value="1"/>
</dbReference>
<comment type="subcellular location">
    <subcellularLocation>
        <location evidence="4">Cytoplasm</location>
    </subcellularLocation>
</comment>
<dbReference type="EMBL" id="JBBWWR010000007">
    <property type="protein sequence ID" value="KAK8963585.1"/>
    <property type="molecule type" value="Genomic_DNA"/>
</dbReference>
<feature type="binding site" evidence="4">
    <location>
        <begin position="63"/>
        <end position="68"/>
    </location>
    <ligand>
        <name>ATP</name>
        <dbReference type="ChEBI" id="CHEBI:30616"/>
    </ligand>
</feature>
<keyword evidence="7" id="KW-1185">Reference proteome</keyword>
<proteinExistence type="inferred from homology"/>
<evidence type="ECO:0000256" key="1">
    <source>
        <dbReference type="ARBA" id="ARBA00022723"/>
    </source>
</evidence>
<comment type="function">
    <text evidence="4">Hydrolyzes ATP, and can also hydrolyze GTP with lower efficiency. Has lower affinity for GTP.</text>
</comment>
<keyword evidence="1" id="KW-0479">Metal-binding</keyword>
<sequence>MAMAKVFSSTVLGLGFYRAPFSLSSGFSSHYSPLALHCQWSKLYSSGSKVSMSLKAGIVGLPNVGKSTLFNAVVENGKAQAANFPFCTIEPNVGIVAVPDPRLSVLSQLSKSQRTVPAAIEFVDIAGLVKGASQGEGLGNKFLSHIREVDSILQVVRCFEDNDIVHVSGKIDPKSDIDVINLELIFSDLDQIEKRLEKLKKGKSNNAQSKLKEEAEKSALEKIHKLLLDGKPARSVLLTDFEKDSIRHLYLLTMKPVIYVANVAESDLSDPSSNPHVREVLRLASELQSGLVSISAQVESELTELPLDERIEYLKSLGVSESGLGNLIRETYNLLGLRTYFTSGEKETKAWTILAGMTAPQAAGVIHSDFEKGFIRAETVSYEDFVAVGSLAAAREKGLLRSEGKEYIVQEGDVMLFRFNV</sequence>
<keyword evidence="4" id="KW-0378">Hydrolase</keyword>
<dbReference type="InterPro" id="IPR012675">
    <property type="entry name" value="Beta-grasp_dom_sf"/>
</dbReference>
<feature type="domain" description="OBG-type G" evidence="5">
    <location>
        <begin position="54"/>
        <end position="314"/>
    </location>
</feature>
<evidence type="ECO:0000256" key="2">
    <source>
        <dbReference type="ARBA" id="ARBA00022741"/>
    </source>
</evidence>
<gene>
    <name evidence="6" type="ORF">KSP40_PGU014950</name>
</gene>
<feature type="binding site" evidence="4">
    <location>
        <position position="263"/>
    </location>
    <ligand>
        <name>ATP</name>
        <dbReference type="ChEBI" id="CHEBI:30616"/>
    </ligand>
</feature>
<dbReference type="InterPro" id="IPR013029">
    <property type="entry name" value="YchF_C"/>
</dbReference>
<dbReference type="Gene3D" id="3.10.20.30">
    <property type="match status" value="1"/>
</dbReference>
<dbReference type="Gene3D" id="1.10.150.300">
    <property type="entry name" value="TGS-like domain"/>
    <property type="match status" value="1"/>
</dbReference>
<dbReference type="InterPro" id="IPR012676">
    <property type="entry name" value="TGS-like"/>
</dbReference>
<dbReference type="NCBIfam" id="TIGR00092">
    <property type="entry name" value="redox-regulated ATPase YchF"/>
    <property type="match status" value="1"/>
</dbReference>
<dbReference type="SUPFAM" id="SSF52540">
    <property type="entry name" value="P-loop containing nucleoside triphosphate hydrolases"/>
    <property type="match status" value="1"/>
</dbReference>
<keyword evidence="2 4" id="KW-0547">Nucleotide-binding</keyword>
<comment type="similarity">
    <text evidence="4">Belongs to the TRAFAC class OBG-HflX-like GTPase superfamily. OBG GTPase family. YchF/OLA1 subfamily.</text>
</comment>
<dbReference type="InterPro" id="IPR041706">
    <property type="entry name" value="YchF_N"/>
</dbReference>
<dbReference type="InterPro" id="IPR027417">
    <property type="entry name" value="P-loop_NTPase"/>
</dbReference>
<reference evidence="6 7" key="1">
    <citation type="journal article" date="2022" name="Nat. Plants">
        <title>Genomes of leafy and leafless Platanthera orchids illuminate the evolution of mycoheterotrophy.</title>
        <authorList>
            <person name="Li M.H."/>
            <person name="Liu K.W."/>
            <person name="Li Z."/>
            <person name="Lu H.C."/>
            <person name="Ye Q.L."/>
            <person name="Zhang D."/>
            <person name="Wang J.Y."/>
            <person name="Li Y.F."/>
            <person name="Zhong Z.M."/>
            <person name="Liu X."/>
            <person name="Yu X."/>
            <person name="Liu D.K."/>
            <person name="Tu X.D."/>
            <person name="Liu B."/>
            <person name="Hao Y."/>
            <person name="Liao X.Y."/>
            <person name="Jiang Y.T."/>
            <person name="Sun W.H."/>
            <person name="Chen J."/>
            <person name="Chen Y.Q."/>
            <person name="Ai Y."/>
            <person name="Zhai J.W."/>
            <person name="Wu S.S."/>
            <person name="Zhou Z."/>
            <person name="Hsiao Y.Y."/>
            <person name="Wu W.L."/>
            <person name="Chen Y.Y."/>
            <person name="Lin Y.F."/>
            <person name="Hsu J.L."/>
            <person name="Li C.Y."/>
            <person name="Wang Z.W."/>
            <person name="Zhao X."/>
            <person name="Zhong W.Y."/>
            <person name="Ma X.K."/>
            <person name="Ma L."/>
            <person name="Huang J."/>
            <person name="Chen G.Z."/>
            <person name="Huang M.Z."/>
            <person name="Huang L."/>
            <person name="Peng D.H."/>
            <person name="Luo Y.B."/>
            <person name="Zou S.Q."/>
            <person name="Chen S.P."/>
            <person name="Lan S."/>
            <person name="Tsai W.C."/>
            <person name="Van de Peer Y."/>
            <person name="Liu Z.J."/>
        </authorList>
    </citation>
    <scope>NUCLEOTIDE SEQUENCE [LARGE SCALE GENOMIC DNA]</scope>
    <source>
        <strain evidence="6">Lor288</strain>
    </source>
</reference>
<organism evidence="6 7">
    <name type="scientific">Platanthera guangdongensis</name>
    <dbReference type="NCBI Taxonomy" id="2320717"/>
    <lineage>
        <taxon>Eukaryota</taxon>
        <taxon>Viridiplantae</taxon>
        <taxon>Streptophyta</taxon>
        <taxon>Embryophyta</taxon>
        <taxon>Tracheophyta</taxon>
        <taxon>Spermatophyta</taxon>
        <taxon>Magnoliopsida</taxon>
        <taxon>Liliopsida</taxon>
        <taxon>Asparagales</taxon>
        <taxon>Orchidaceae</taxon>
        <taxon>Orchidoideae</taxon>
        <taxon>Orchideae</taxon>
        <taxon>Orchidinae</taxon>
        <taxon>Platanthera</taxon>
    </lineage>
</organism>